<keyword evidence="3" id="KW-1185">Reference proteome</keyword>
<evidence type="ECO:0000313" key="3">
    <source>
        <dbReference type="Proteomes" id="UP000427373"/>
    </source>
</evidence>
<evidence type="ECO:0000313" key="4">
    <source>
        <dbReference type="Proteomes" id="UP000582213"/>
    </source>
</evidence>
<accession>A0A650CGF5</accession>
<sequence>MEVYLENSKSKSGKHAIRTLIYVIEGENFYEFKSFKTKKKLQGIYKVGEAQLVDLPSDKTFVYIYLIKNIKNRVKGKVIVYDNGQISLVMNYRKLKLKLVKGDKKYAEIIKKIFDKLNIPIKNMNLKEVK</sequence>
<dbReference type="RefSeq" id="WP_010979242.1">
    <property type="nucleotide sequence ID" value="NZ_CP045484.1"/>
</dbReference>
<dbReference type="KEGG" id="soh:D1869_07120"/>
<dbReference type="GeneID" id="1459221"/>
<evidence type="ECO:0000313" key="1">
    <source>
        <dbReference type="EMBL" id="MBB5252586.1"/>
    </source>
</evidence>
<protein>
    <submittedName>
        <fullName evidence="2">Uncharacterized protein</fullName>
    </submittedName>
</protein>
<organism evidence="2 3">
    <name type="scientific">Sulfurisphaera ohwakuensis</name>
    <dbReference type="NCBI Taxonomy" id="69656"/>
    <lineage>
        <taxon>Archaea</taxon>
        <taxon>Thermoproteota</taxon>
        <taxon>Thermoprotei</taxon>
        <taxon>Sulfolobales</taxon>
        <taxon>Sulfolobaceae</taxon>
        <taxon>Sulfurisphaera</taxon>
    </lineage>
</organism>
<dbReference type="OrthoDB" id="33530at2157"/>
<reference evidence="1 4" key="2">
    <citation type="submission" date="2020-08" db="EMBL/GenBank/DDBJ databases">
        <title>Genomic Encyclopedia of Type Strains, Phase IV (KMG-IV): sequencing the most valuable type-strain genomes for metagenomic binning, comparative biology and taxonomic classification.</title>
        <authorList>
            <person name="Goeker M."/>
        </authorList>
    </citation>
    <scope>NUCLEOTIDE SEQUENCE [LARGE SCALE GENOMIC DNA]</scope>
    <source>
        <strain evidence="1 4">DSM 12421</strain>
    </source>
</reference>
<reference evidence="2 3" key="1">
    <citation type="submission" date="2019-10" db="EMBL/GenBank/DDBJ databases">
        <title>Genome Sequences from Six Type Strain Members of the Archaeal Family Sulfolobaceae: Acidianus ambivalens, Acidianus infernus, Metallosphaera prunae, Stygiolobus azoricus, Sulfolobus metallicus, and Sulfurisphaera ohwakuensis.</title>
        <authorList>
            <person name="Counts J.A."/>
            <person name="Kelly R.M."/>
        </authorList>
    </citation>
    <scope>NUCLEOTIDE SEQUENCE [LARGE SCALE GENOMIC DNA]</scope>
    <source>
        <strain evidence="2 3">TA-1</strain>
    </source>
</reference>
<dbReference type="EMBL" id="CP045484">
    <property type="protein sequence ID" value="QGR16971.1"/>
    <property type="molecule type" value="Genomic_DNA"/>
</dbReference>
<dbReference type="GeneID" id="42801005"/>
<dbReference type="EMBL" id="JACHFY010000001">
    <property type="protein sequence ID" value="MBB5252586.1"/>
    <property type="molecule type" value="Genomic_DNA"/>
</dbReference>
<dbReference type="Proteomes" id="UP000582213">
    <property type="component" value="Unassembled WGS sequence"/>
</dbReference>
<proteinExistence type="predicted"/>
<dbReference type="AlphaFoldDB" id="A0A650CGF5"/>
<dbReference type="Proteomes" id="UP000427373">
    <property type="component" value="Chromosome"/>
</dbReference>
<name>A0A650CGF5_SULOH</name>
<gene>
    <name evidence="2" type="ORF">D1869_07120</name>
    <name evidence="1" type="ORF">HNQ62_000304</name>
</gene>
<evidence type="ECO:0000313" key="2">
    <source>
        <dbReference type="EMBL" id="QGR16971.1"/>
    </source>
</evidence>